<organism evidence="2 3">
    <name type="scientific">Rotaria socialis</name>
    <dbReference type="NCBI Taxonomy" id="392032"/>
    <lineage>
        <taxon>Eukaryota</taxon>
        <taxon>Metazoa</taxon>
        <taxon>Spiralia</taxon>
        <taxon>Gnathifera</taxon>
        <taxon>Rotifera</taxon>
        <taxon>Eurotatoria</taxon>
        <taxon>Bdelloidea</taxon>
        <taxon>Philodinida</taxon>
        <taxon>Philodinidae</taxon>
        <taxon>Rotaria</taxon>
    </lineage>
</organism>
<dbReference type="AlphaFoldDB" id="A0A821ZVU0"/>
<evidence type="ECO:0000313" key="3">
    <source>
        <dbReference type="Proteomes" id="UP000663873"/>
    </source>
</evidence>
<dbReference type="EMBL" id="CAJOBP010106304">
    <property type="protein sequence ID" value="CAF4990139.1"/>
    <property type="molecule type" value="Genomic_DNA"/>
</dbReference>
<feature type="region of interest" description="Disordered" evidence="1">
    <location>
        <begin position="48"/>
        <end position="73"/>
    </location>
</feature>
<evidence type="ECO:0000256" key="1">
    <source>
        <dbReference type="SAM" id="MobiDB-lite"/>
    </source>
</evidence>
<dbReference type="Proteomes" id="UP000663873">
    <property type="component" value="Unassembled WGS sequence"/>
</dbReference>
<reference evidence="2" key="1">
    <citation type="submission" date="2021-02" db="EMBL/GenBank/DDBJ databases">
        <authorList>
            <person name="Nowell W R."/>
        </authorList>
    </citation>
    <scope>NUCLEOTIDE SEQUENCE</scope>
</reference>
<sequence length="73" mass="8102">MPLPIVDPKPVTSPTMINPQLQAYFASQQQSQSQASLFSSNLANDPAIVYPQQPQLQRSTSTTNQQQPLFDEL</sequence>
<protein>
    <submittedName>
        <fullName evidence="2">Uncharacterized protein</fullName>
    </submittedName>
</protein>
<feature type="compositionally biased region" description="Polar residues" evidence="1">
    <location>
        <begin position="52"/>
        <end position="73"/>
    </location>
</feature>
<feature type="non-terminal residue" evidence="2">
    <location>
        <position position="73"/>
    </location>
</feature>
<comment type="caution">
    <text evidence="2">The sequence shown here is derived from an EMBL/GenBank/DDBJ whole genome shotgun (WGS) entry which is preliminary data.</text>
</comment>
<proteinExistence type="predicted"/>
<evidence type="ECO:0000313" key="2">
    <source>
        <dbReference type="EMBL" id="CAF4990139.1"/>
    </source>
</evidence>
<accession>A0A821ZVU0</accession>
<keyword evidence="3" id="KW-1185">Reference proteome</keyword>
<gene>
    <name evidence="2" type="ORF">UJA718_LOCUS49774</name>
</gene>
<name>A0A821ZVU0_9BILA</name>